<dbReference type="RefSeq" id="WP_053331904.1">
    <property type="nucleotide sequence ID" value="NZ_CCEJ010000007.1"/>
</dbReference>
<dbReference type="eggNOG" id="COG1216">
    <property type="taxonomic scope" value="Bacteria"/>
</dbReference>
<gene>
    <name evidence="2" type="ORF">CSEC_1558</name>
</gene>
<dbReference type="InterPro" id="IPR045499">
    <property type="entry name" value="DUF6492"/>
</dbReference>
<keyword evidence="1" id="KW-0732">Signal</keyword>
<organism evidence="2 3">
    <name type="scientific">Candidatus Criblamydia sequanensis CRIB-18</name>
    <dbReference type="NCBI Taxonomy" id="1437425"/>
    <lineage>
        <taxon>Bacteria</taxon>
        <taxon>Pseudomonadati</taxon>
        <taxon>Chlamydiota</taxon>
        <taxon>Chlamydiia</taxon>
        <taxon>Parachlamydiales</taxon>
        <taxon>Candidatus Criblamydiaceae</taxon>
        <taxon>Candidatus Criblamydia</taxon>
    </lineage>
</organism>
<evidence type="ECO:0000313" key="2">
    <source>
        <dbReference type="EMBL" id="CDR34372.1"/>
    </source>
</evidence>
<evidence type="ECO:0000256" key="1">
    <source>
        <dbReference type="SAM" id="SignalP"/>
    </source>
</evidence>
<sequence>MNSVKFLLISLAFFSLNFCEAGPCIDVVIPCVKGDLEILPFCIKGIRKNVKAANRIIIISKEKLTDDAEWVPESNFPFSKEDVAMHLTTDEDSRRKLLDKGGRAGWYLQQLLKLYAPFVIDGISENVLIVDADTVFLNPVTFLGNDGLGLYDFGNEKHPPYFDHMQRLLPALKKVDPKKSGIVHHMLFQKKYLKELFEKVEARHHLPFWKAFCSQVAPQDLFFSGASEYEIYFNFMLSKKGSRMIRPLKHLNVSSIKNLEKYKKEGYHYVSCHYYLRD</sequence>
<comment type="caution">
    <text evidence="2">The sequence shown here is derived from an EMBL/GenBank/DDBJ whole genome shotgun (WGS) entry which is preliminary data.</text>
</comment>
<dbReference type="AlphaFoldDB" id="A0A090CZD0"/>
<dbReference type="Pfam" id="PF20102">
    <property type="entry name" value="DUF6492"/>
    <property type="match status" value="1"/>
</dbReference>
<dbReference type="STRING" id="1437425.CSEC_1558"/>
<accession>A0A090CZD0</accession>
<dbReference type="OrthoDB" id="20876at2"/>
<name>A0A090CZD0_9BACT</name>
<dbReference type="EMBL" id="CCEJ010000007">
    <property type="protein sequence ID" value="CDR34372.1"/>
    <property type="molecule type" value="Genomic_DNA"/>
</dbReference>
<protein>
    <submittedName>
        <fullName evidence="2">Conserved putative secreted protein</fullName>
    </submittedName>
</protein>
<reference evidence="2" key="1">
    <citation type="submission" date="2013-12" db="EMBL/GenBank/DDBJ databases">
        <authorList>
            <person name="Linke B."/>
        </authorList>
    </citation>
    <scope>NUCLEOTIDE SEQUENCE [LARGE SCALE GENOMIC DNA]</scope>
    <source>
        <strain evidence="2">CRIB-18</strain>
    </source>
</reference>
<keyword evidence="3" id="KW-1185">Reference proteome</keyword>
<evidence type="ECO:0000313" key="3">
    <source>
        <dbReference type="Proteomes" id="UP000031552"/>
    </source>
</evidence>
<reference evidence="2" key="2">
    <citation type="submission" date="2014-09" db="EMBL/GenBank/DDBJ databases">
        <title>Criblamydia sequanensis harbors a mega-plasmid encoding arsenite resistance.</title>
        <authorList>
            <person name="Bertelli C."/>
            <person name="Goesmann A."/>
            <person name="Greub G."/>
        </authorList>
    </citation>
    <scope>NUCLEOTIDE SEQUENCE [LARGE SCALE GENOMIC DNA]</scope>
    <source>
        <strain evidence="2">CRIB-18</strain>
    </source>
</reference>
<dbReference type="Proteomes" id="UP000031552">
    <property type="component" value="Unassembled WGS sequence"/>
</dbReference>
<feature type="signal peptide" evidence="1">
    <location>
        <begin position="1"/>
        <end position="21"/>
    </location>
</feature>
<proteinExistence type="predicted"/>
<feature type="chain" id="PRO_5001853768" evidence="1">
    <location>
        <begin position="22"/>
        <end position="278"/>
    </location>
</feature>